<evidence type="ECO:0000313" key="9">
    <source>
        <dbReference type="EMBL" id="WFD33296.1"/>
    </source>
</evidence>
<name>A0AAF0ER27_9BASI</name>
<feature type="compositionally biased region" description="Low complexity" evidence="8">
    <location>
        <begin position="146"/>
        <end position="165"/>
    </location>
</feature>
<feature type="compositionally biased region" description="Low complexity" evidence="8">
    <location>
        <begin position="1"/>
        <end position="21"/>
    </location>
</feature>
<feature type="region of interest" description="Disordered" evidence="8">
    <location>
        <begin position="1"/>
        <end position="62"/>
    </location>
</feature>
<dbReference type="Pfam" id="PF13634">
    <property type="entry name" value="Nucleoporin_FG"/>
    <property type="match status" value="2"/>
</dbReference>
<dbReference type="GO" id="GO:0017056">
    <property type="term" value="F:structural constituent of nuclear pore"/>
    <property type="evidence" value="ECO:0007669"/>
    <property type="project" value="InterPro"/>
</dbReference>
<organism evidence="9 10">
    <name type="scientific">Malassezia cuniculi</name>
    <dbReference type="NCBI Taxonomy" id="948313"/>
    <lineage>
        <taxon>Eukaryota</taxon>
        <taxon>Fungi</taxon>
        <taxon>Dikarya</taxon>
        <taxon>Basidiomycota</taxon>
        <taxon>Ustilaginomycotina</taxon>
        <taxon>Malasseziomycetes</taxon>
        <taxon>Malasseziales</taxon>
        <taxon>Malasseziaceae</taxon>
        <taxon>Malassezia</taxon>
    </lineage>
</organism>
<dbReference type="Gene3D" id="6.10.140.1350">
    <property type="match status" value="1"/>
</dbReference>
<gene>
    <name evidence="9" type="primary">NUP49</name>
    <name evidence="9" type="ORF">MCUN1_000109</name>
</gene>
<dbReference type="EC" id="1.8.5.7" evidence="9"/>
<evidence type="ECO:0000256" key="2">
    <source>
        <dbReference type="ARBA" id="ARBA00022448"/>
    </source>
</evidence>
<dbReference type="GO" id="GO:0051028">
    <property type="term" value="P:mRNA transport"/>
    <property type="evidence" value="ECO:0007669"/>
    <property type="project" value="UniProtKB-KW"/>
</dbReference>
<keyword evidence="6" id="KW-0906">Nuclear pore complex</keyword>
<evidence type="ECO:0000256" key="8">
    <source>
        <dbReference type="SAM" id="MobiDB-lite"/>
    </source>
</evidence>
<dbReference type="PANTHER" id="PTHR13437">
    <property type="entry name" value="NUCLEOPORIN P58/P45 NUCLEOPORIN-LIKE PROTEIN 1"/>
    <property type="match status" value="1"/>
</dbReference>
<protein>
    <submittedName>
        <fullName evidence="9">Glutathionyl-hydroquinone reductase</fullName>
        <ecNumber evidence="9">1.8.5.7</ecNumber>
    </submittedName>
</protein>
<keyword evidence="10" id="KW-1185">Reference proteome</keyword>
<reference evidence="9" key="1">
    <citation type="submission" date="2023-03" db="EMBL/GenBank/DDBJ databases">
        <title>Mating type loci evolution in Malassezia.</title>
        <authorList>
            <person name="Coelho M.A."/>
        </authorList>
    </citation>
    <scope>NUCLEOTIDE SEQUENCE</scope>
    <source>
        <strain evidence="9">CBS 11721</strain>
    </source>
</reference>
<dbReference type="Proteomes" id="UP001219933">
    <property type="component" value="Chromosome 1"/>
</dbReference>
<sequence>MKPSFSFGGTSSNTASTSAPSLFGAQQKPGGFSFGGSQNSSTAAPTQKPAGSLFGTQSTGAAGSATGNSAAGVLFGQNNTTNTTNTTGGLFGQNNANTGTSAGGLFGQNTSNSGTSGGLFGQNNAGATGATGNLFGQNTTGAANTTTTTGNLFGQSTTGTGTTAGTAGGLFGQNNNNNTSGTTGGLFGQNNTNTAGTTGSLFGQTNTGATGNLFGQSTNTTGGLFGQNNNASGGLFGQNNAAKPASGNAMPFLQYPFYQRERFNDLPEQQRKMFEELDAFITSQTKIRGELRARDPGTEINRLVSDWHDLETVLQSLEASLEADSIRMQTVASKVERDRNDNVMLYDVARHSKDRLSDGSSFVHWLNRFYEDAAEQYVARIHRYRANMEQIERHLAFGQKTQMAPHVIAEIIHDQNSSFMALAEQVATLHAEIDVLKKDYAKWYRARFQSVRDPFAQGVSAADHS</sequence>
<keyword evidence="4" id="KW-0653">Protein transport</keyword>
<keyword evidence="7" id="KW-0539">Nucleus</keyword>
<evidence type="ECO:0000256" key="1">
    <source>
        <dbReference type="ARBA" id="ARBA00004567"/>
    </source>
</evidence>
<dbReference type="PANTHER" id="PTHR13437:SF2">
    <property type="entry name" value="NUCLEOPORIN P58_P45"/>
    <property type="match status" value="1"/>
</dbReference>
<evidence type="ECO:0000313" key="10">
    <source>
        <dbReference type="Proteomes" id="UP001219933"/>
    </source>
</evidence>
<feature type="region of interest" description="Disordered" evidence="8">
    <location>
        <begin position="146"/>
        <end position="192"/>
    </location>
</feature>
<dbReference type="GO" id="GO:0008139">
    <property type="term" value="F:nuclear localization sequence binding"/>
    <property type="evidence" value="ECO:0007669"/>
    <property type="project" value="InterPro"/>
</dbReference>
<evidence type="ECO:0000256" key="3">
    <source>
        <dbReference type="ARBA" id="ARBA00022816"/>
    </source>
</evidence>
<feature type="region of interest" description="Disordered" evidence="8">
    <location>
        <begin position="101"/>
        <end position="120"/>
    </location>
</feature>
<comment type="subcellular location">
    <subcellularLocation>
        <location evidence="1">Nucleus</location>
        <location evidence="1">Nuclear pore complex</location>
    </subcellularLocation>
</comment>
<dbReference type="AlphaFoldDB" id="A0AAF0ER27"/>
<proteinExistence type="predicted"/>
<evidence type="ECO:0000256" key="4">
    <source>
        <dbReference type="ARBA" id="ARBA00022927"/>
    </source>
</evidence>
<keyword evidence="3" id="KW-0509">mRNA transport</keyword>
<keyword evidence="5" id="KW-0811">Translocation</keyword>
<dbReference type="InterPro" id="IPR025574">
    <property type="entry name" value="Nucleoporin_FG_rpt"/>
</dbReference>
<keyword evidence="9" id="KW-0560">Oxidoreductase</keyword>
<dbReference type="InterPro" id="IPR024882">
    <property type="entry name" value="NUP58/p45/49"/>
</dbReference>
<feature type="compositionally biased region" description="Low complexity" evidence="8">
    <location>
        <begin position="172"/>
        <end position="181"/>
    </location>
</feature>
<accession>A0AAF0ER27</accession>
<evidence type="ECO:0000256" key="6">
    <source>
        <dbReference type="ARBA" id="ARBA00023132"/>
    </source>
</evidence>
<keyword evidence="2" id="KW-0813">Transport</keyword>
<evidence type="ECO:0000256" key="7">
    <source>
        <dbReference type="ARBA" id="ARBA00023242"/>
    </source>
</evidence>
<evidence type="ECO:0000256" key="5">
    <source>
        <dbReference type="ARBA" id="ARBA00023010"/>
    </source>
</evidence>
<dbReference type="GO" id="GO:0005643">
    <property type="term" value="C:nuclear pore"/>
    <property type="evidence" value="ECO:0007669"/>
    <property type="project" value="UniProtKB-SubCell"/>
</dbReference>
<dbReference type="GO" id="GO:0016491">
    <property type="term" value="F:oxidoreductase activity"/>
    <property type="evidence" value="ECO:0007669"/>
    <property type="project" value="UniProtKB-KW"/>
</dbReference>
<dbReference type="GO" id="GO:0015031">
    <property type="term" value="P:protein transport"/>
    <property type="evidence" value="ECO:0007669"/>
    <property type="project" value="UniProtKB-KW"/>
</dbReference>
<dbReference type="EMBL" id="CP119877">
    <property type="protein sequence ID" value="WFD33296.1"/>
    <property type="molecule type" value="Genomic_DNA"/>
</dbReference>